<sequence length="532" mass="60109">MPRHCSAGGCKSRDNRETRSAGITFHKLPKGAPRRNLWITNSHRADSWDPQTDFVYFCSKHFTPESFELTGCSGIRRLKEDAFPTVFDFPPAAKCKRTRTLQKQDVPVRKSSWSGEQESDKQETNHVQTAEEPAAQMSVETEEETHENIFTSSQESSGTEQPSQPGHKSPEVRPLSPSRYMRRLPPPPGFYLSKEHSYAQLCPLLWRRRYDQAVDCLEKALRQLHAARRRENRLRGAVLRLRDKRLKHTLLVSRGGWKDRDNWTSGDENTQCKGRCDQEEGETDATSETTALFVDKCVDQTESGCQLLPDTSSWSKGDTAYCFYCGRGQIQIASQVACRVSHPLKDVQSTEHDDSMKVQRSVKTSTCSTAENTKDMQTIRNSVETSEVMFQDPAPQQDPAQEQSLHVLDSQKDQVLSDLCKDESDGTGLEHQLDLQQQVFWIQDGAEGQVILVPVPTEDGSQSLLKMAGVADKALLVSELGQSRVEITSDDEHSDQYSVISGTSVEMKEDVRKKLKEHLEGFHLQLSTEFRN</sequence>
<evidence type="ECO:0000256" key="4">
    <source>
        <dbReference type="ARBA" id="ARBA00023125"/>
    </source>
</evidence>
<dbReference type="InterPro" id="IPR006612">
    <property type="entry name" value="THAP_Znf"/>
</dbReference>
<evidence type="ECO:0000256" key="6">
    <source>
        <dbReference type="SAM" id="MobiDB-lite"/>
    </source>
</evidence>
<dbReference type="AlphaFoldDB" id="A0A9Y4JQD9"/>
<evidence type="ECO:0000256" key="2">
    <source>
        <dbReference type="ARBA" id="ARBA00022771"/>
    </source>
</evidence>
<accession>A0A9Y4JQD9</accession>
<dbReference type="SMART" id="SM00692">
    <property type="entry name" value="DM3"/>
    <property type="match status" value="1"/>
</dbReference>
<evidence type="ECO:0000259" key="7">
    <source>
        <dbReference type="PROSITE" id="PS50950"/>
    </source>
</evidence>
<dbReference type="SUPFAM" id="SSF57716">
    <property type="entry name" value="Glucocorticoid receptor-like (DNA-binding domain)"/>
    <property type="match status" value="1"/>
</dbReference>
<evidence type="ECO:0000313" key="9">
    <source>
        <dbReference type="RefSeq" id="XP_008279274.1"/>
    </source>
</evidence>
<dbReference type="SMART" id="SM00980">
    <property type="entry name" value="THAP"/>
    <property type="match status" value="1"/>
</dbReference>
<feature type="compositionally biased region" description="Polar residues" evidence="6">
    <location>
        <begin position="148"/>
        <end position="166"/>
    </location>
</feature>
<dbReference type="Pfam" id="PF05485">
    <property type="entry name" value="THAP"/>
    <property type="match status" value="1"/>
</dbReference>
<keyword evidence="8" id="KW-1185">Reference proteome</keyword>
<feature type="region of interest" description="Disordered" evidence="6">
    <location>
        <begin position="96"/>
        <end position="182"/>
    </location>
</feature>
<dbReference type="GO" id="GO:0008270">
    <property type="term" value="F:zinc ion binding"/>
    <property type="evidence" value="ECO:0007669"/>
    <property type="project" value="UniProtKB-KW"/>
</dbReference>
<evidence type="ECO:0000256" key="3">
    <source>
        <dbReference type="ARBA" id="ARBA00022833"/>
    </source>
</evidence>
<name>A0A9Y4JQD9_9TELE</name>
<evidence type="ECO:0000313" key="8">
    <source>
        <dbReference type="Proteomes" id="UP000694891"/>
    </source>
</evidence>
<protein>
    <submittedName>
        <fullName evidence="9">THAP domain-containing protein 7</fullName>
    </submittedName>
</protein>
<dbReference type="PANTHER" id="PTHR47502:SF1">
    <property type="entry name" value="THAP DOMAIN-CONTAINING PROTEIN 7"/>
    <property type="match status" value="1"/>
</dbReference>
<evidence type="ECO:0000256" key="1">
    <source>
        <dbReference type="ARBA" id="ARBA00022723"/>
    </source>
</evidence>
<feature type="domain" description="THAP-type" evidence="7">
    <location>
        <begin position="1"/>
        <end position="87"/>
    </location>
</feature>
<keyword evidence="2 5" id="KW-0863">Zinc-finger</keyword>
<dbReference type="Proteomes" id="UP000694891">
    <property type="component" value="Unplaced"/>
</dbReference>
<reference evidence="9" key="1">
    <citation type="submission" date="2025-08" db="UniProtKB">
        <authorList>
            <consortium name="RefSeq"/>
        </authorList>
    </citation>
    <scope>IDENTIFICATION</scope>
</reference>
<dbReference type="GeneID" id="103356763"/>
<feature type="compositionally biased region" description="Polar residues" evidence="6">
    <location>
        <begin position="361"/>
        <end position="370"/>
    </location>
</feature>
<gene>
    <name evidence="9" type="primary">thap7</name>
</gene>
<keyword evidence="1" id="KW-0479">Metal-binding</keyword>
<evidence type="ECO:0000256" key="5">
    <source>
        <dbReference type="PROSITE-ProRule" id="PRU00309"/>
    </source>
</evidence>
<dbReference type="InterPro" id="IPR026519">
    <property type="entry name" value="THAP7"/>
</dbReference>
<dbReference type="GO" id="GO:0005634">
    <property type="term" value="C:nucleus"/>
    <property type="evidence" value="ECO:0007669"/>
    <property type="project" value="TreeGrafter"/>
</dbReference>
<proteinExistence type="predicted"/>
<dbReference type="PROSITE" id="PS50950">
    <property type="entry name" value="ZF_THAP"/>
    <property type="match status" value="1"/>
</dbReference>
<feature type="region of interest" description="Disordered" evidence="6">
    <location>
        <begin position="1"/>
        <end position="20"/>
    </location>
</feature>
<dbReference type="RefSeq" id="XP_008279274.1">
    <property type="nucleotide sequence ID" value="XM_008281052.1"/>
</dbReference>
<keyword evidence="4 5" id="KW-0238">DNA-binding</keyword>
<dbReference type="PANTHER" id="PTHR47502">
    <property type="entry name" value="THAP DOMAIN-CONTAINING PROTEIN 7"/>
    <property type="match status" value="1"/>
</dbReference>
<dbReference type="GO" id="GO:0006355">
    <property type="term" value="P:regulation of DNA-templated transcription"/>
    <property type="evidence" value="ECO:0007669"/>
    <property type="project" value="TreeGrafter"/>
</dbReference>
<keyword evidence="3" id="KW-0862">Zinc</keyword>
<feature type="region of interest" description="Disordered" evidence="6">
    <location>
        <begin position="349"/>
        <end position="370"/>
    </location>
</feature>
<dbReference type="GO" id="GO:0003677">
    <property type="term" value="F:DNA binding"/>
    <property type="evidence" value="ECO:0007669"/>
    <property type="project" value="UniProtKB-UniRule"/>
</dbReference>
<dbReference type="CTD" id="80764"/>
<organism evidence="8 9">
    <name type="scientific">Stegastes partitus</name>
    <name type="common">bicolor damselfish</name>
    <dbReference type="NCBI Taxonomy" id="144197"/>
    <lineage>
        <taxon>Eukaryota</taxon>
        <taxon>Metazoa</taxon>
        <taxon>Chordata</taxon>
        <taxon>Craniata</taxon>
        <taxon>Vertebrata</taxon>
        <taxon>Euteleostomi</taxon>
        <taxon>Actinopterygii</taxon>
        <taxon>Neopterygii</taxon>
        <taxon>Teleostei</taxon>
        <taxon>Neoteleostei</taxon>
        <taxon>Acanthomorphata</taxon>
        <taxon>Ovalentaria</taxon>
        <taxon>Pomacentridae</taxon>
        <taxon>Stegastes</taxon>
    </lineage>
</organism>